<evidence type="ECO:0000256" key="11">
    <source>
        <dbReference type="ARBA" id="ARBA00023310"/>
    </source>
</evidence>
<reference evidence="17" key="1">
    <citation type="submission" date="2004-04" db="EMBL/GenBank/DDBJ databases">
        <title>The ray-finned fish phylogeny.</title>
        <authorList>
            <person name="Miya M."/>
        </authorList>
    </citation>
    <scope>NUCLEOTIDE SEQUENCE</scope>
</reference>
<evidence type="ECO:0000256" key="14">
    <source>
        <dbReference type="RuleBase" id="RU003661"/>
    </source>
</evidence>
<keyword evidence="5 14" id="KW-0812">Transmembrane</keyword>
<gene>
    <name evidence="16" type="primary">ATPase 8</name>
    <name evidence="17" type="synonym">ATPase8</name>
</gene>
<evidence type="ECO:0000256" key="15">
    <source>
        <dbReference type="SAM" id="Phobius"/>
    </source>
</evidence>
<dbReference type="PANTHER" id="PTHR39937">
    <property type="entry name" value="ATP SYNTHASE PROTEIN 8"/>
    <property type="match status" value="1"/>
</dbReference>
<evidence type="ECO:0000256" key="12">
    <source>
        <dbReference type="ARBA" id="ARBA00053067"/>
    </source>
</evidence>
<dbReference type="PANTHER" id="PTHR39937:SF1">
    <property type="entry name" value="ATP SYNTHASE PROTEIN 8"/>
    <property type="match status" value="1"/>
</dbReference>
<evidence type="ECO:0000256" key="1">
    <source>
        <dbReference type="ARBA" id="ARBA00004304"/>
    </source>
</evidence>
<feature type="transmembrane region" description="Helical" evidence="15">
    <location>
        <begin position="15"/>
        <end position="33"/>
    </location>
</feature>
<dbReference type="GO" id="GO:0015078">
    <property type="term" value="F:proton transmembrane transporter activity"/>
    <property type="evidence" value="ECO:0007669"/>
    <property type="project" value="InterPro"/>
</dbReference>
<dbReference type="GO" id="GO:0031966">
    <property type="term" value="C:mitochondrial membrane"/>
    <property type="evidence" value="ECO:0007669"/>
    <property type="project" value="UniProtKB-SubCell"/>
</dbReference>
<evidence type="ECO:0000256" key="3">
    <source>
        <dbReference type="ARBA" id="ARBA00022448"/>
    </source>
</evidence>
<dbReference type="AlphaFoldDB" id="A0A1V1FW52"/>
<dbReference type="EMBL" id="AP017449">
    <property type="protein sequence ID" value="BAX03855.1"/>
    <property type="molecule type" value="Genomic_DNA"/>
</dbReference>
<evidence type="ECO:0000256" key="8">
    <source>
        <dbReference type="ARBA" id="ARBA00023065"/>
    </source>
</evidence>
<comment type="function">
    <text evidence="12">Subunit 8, of the mitochondrial membrane ATP synthase complex (F(1)F(0) ATP synthase or Complex V) that produces ATP from ADP in the presence of a proton gradient across the membrane which is generated by electron transport complexes of the respiratory chain. ATP synthase complex consist of a soluble F(1) head domain - the catalytic core - and a membrane F(1) domain - the membrane proton channel. These two domains are linked by a central stalk rotating inside the F(1) region and a stationary peripheral stalk. During catalysis, ATP synthesis in the catalytic domain of F(1) is coupled via a rotary mechanism of the central stalk subunits to proton translocation. In vivo, can only synthesize ATP although its ATP hydrolase activity can be activated artificially in vitro. Part of the complex F(0) domain.</text>
</comment>
<comment type="similarity">
    <text evidence="2 14">Belongs to the ATPase protein 8 family.</text>
</comment>
<dbReference type="InterPro" id="IPR001421">
    <property type="entry name" value="ATP8_metazoa"/>
</dbReference>
<evidence type="ECO:0000256" key="9">
    <source>
        <dbReference type="ARBA" id="ARBA00023128"/>
    </source>
</evidence>
<organism evidence="16">
    <name type="scientific">Nandus nandus</name>
    <dbReference type="NCBI Taxonomy" id="248996"/>
    <lineage>
        <taxon>Eukaryota</taxon>
        <taxon>Metazoa</taxon>
        <taxon>Chordata</taxon>
        <taxon>Craniata</taxon>
        <taxon>Vertebrata</taxon>
        <taxon>Euteleostomi</taxon>
        <taxon>Actinopterygii</taxon>
        <taxon>Neopterygii</taxon>
        <taxon>Teleostei</taxon>
        <taxon>Neoteleostei</taxon>
        <taxon>Acanthomorphata</taxon>
        <taxon>Anabantaria</taxon>
        <taxon>Anabantiformes</taxon>
        <taxon>Nandoidei</taxon>
        <taxon>Nandidae</taxon>
        <taxon>Nandus</taxon>
    </lineage>
</organism>
<keyword evidence="8 14" id="KW-0406">Ion transport</keyword>
<evidence type="ECO:0000313" key="16">
    <source>
        <dbReference type="EMBL" id="BAX03855.1"/>
    </source>
</evidence>
<keyword evidence="3 14" id="KW-0813">Transport</keyword>
<keyword evidence="9 14" id="KW-0496">Mitochondrion</keyword>
<proteinExistence type="inferred from homology"/>
<keyword evidence="10 15" id="KW-0472">Membrane</keyword>
<sequence>MPQLNPAPWFSTTTFSWFIFMTLIPPKVIEYIFPKKPAPKTTQKPKTEPWGWPWH</sequence>
<keyword evidence="4 14" id="KW-0138">CF(0)</keyword>
<geneLocation type="mitochondrion" evidence="16"/>
<protein>
    <recommendedName>
        <fullName evidence="14">ATP synthase complex subunit 8</fullName>
    </recommendedName>
</protein>
<dbReference type="GO" id="GO:0045259">
    <property type="term" value="C:proton-transporting ATP synthase complex"/>
    <property type="evidence" value="ECO:0007669"/>
    <property type="project" value="UniProtKB-KW"/>
</dbReference>
<dbReference type="Pfam" id="PF00895">
    <property type="entry name" value="ATP-synt_8"/>
    <property type="match status" value="1"/>
</dbReference>
<dbReference type="GO" id="GO:0015986">
    <property type="term" value="P:proton motive force-driven ATP synthesis"/>
    <property type="evidence" value="ECO:0007669"/>
    <property type="project" value="InterPro"/>
</dbReference>
<evidence type="ECO:0000256" key="13">
    <source>
        <dbReference type="ARBA" id="ARBA00064647"/>
    </source>
</evidence>
<dbReference type="InterPro" id="IPR050635">
    <property type="entry name" value="ATPase_protein_8"/>
</dbReference>
<name>A0A1V1FW52_9TELE</name>
<comment type="subunit">
    <text evidence="13">Component of the ATP synthase complex composed at least of ATP5F1A/subunit alpha, ATP5F1B/subunit beta, ATP5MC1/subunit c (homooctomer), MT-ATP6/subunit a, MT-ATP8/subunit 8, ATP5ME/subunit e, ATP5MF/subunit f, ATP5MG/subunit g, ATP5MK/subunit k, ATP5MJ/subunit j, ATP5F1C/subunit gamma, ATP5F1D/subunit delta, ATP5F1E/subunit epsilon, ATP5PF/subunit F6, ATP5PB/subunit b, ATP5PD/subunit d, ATP5PO/subunit OSCP. ATP synthase complex consists of a soluble F(1) head domain (subunits alpha(3) and beta(3)) - the catalytic core - and a membrane F(0) domain - the membrane proton channel (subunits c, a, 8, e, f, g, k and j). These two domains are linked by a central stalk (subunits gamma, delta, and epsilon) rotating inside the F1 region and a stationary peripheral stalk (subunits F6, b, d, and OSCP).</text>
</comment>
<evidence type="ECO:0000256" key="2">
    <source>
        <dbReference type="ARBA" id="ARBA00008892"/>
    </source>
</evidence>
<evidence type="ECO:0000313" key="17">
    <source>
        <dbReference type="EMBL" id="BBU25999.1"/>
    </source>
</evidence>
<evidence type="ECO:0000256" key="7">
    <source>
        <dbReference type="ARBA" id="ARBA00022989"/>
    </source>
</evidence>
<evidence type="ECO:0000256" key="5">
    <source>
        <dbReference type="ARBA" id="ARBA00022692"/>
    </source>
</evidence>
<dbReference type="EMBL" id="AP006809">
    <property type="protein sequence ID" value="BBU25999.1"/>
    <property type="molecule type" value="Genomic_DNA"/>
</dbReference>
<keyword evidence="11" id="KW-0066">ATP synthesis</keyword>
<reference evidence="16" key="2">
    <citation type="journal article" date="2016" name="BMC Genomics">
        <title>Structure and variation of the mitochondrial genome of fishes.</title>
        <authorList>
            <person name="Satoh T.P."/>
            <person name="Miya M."/>
            <person name="Mabuchi K."/>
            <person name="Nishida M."/>
        </authorList>
    </citation>
    <scope>NUCLEOTIDE SEQUENCE</scope>
</reference>
<keyword evidence="6 14" id="KW-0375">Hydrogen ion transport</keyword>
<evidence type="ECO:0000256" key="10">
    <source>
        <dbReference type="ARBA" id="ARBA00023136"/>
    </source>
</evidence>
<accession>A0A1V1FW52</accession>
<comment type="subcellular location">
    <subcellularLocation>
        <location evidence="1 14">Mitochondrion membrane</location>
        <topology evidence="1 14">Single-pass membrane protein</topology>
    </subcellularLocation>
</comment>
<evidence type="ECO:0000256" key="4">
    <source>
        <dbReference type="ARBA" id="ARBA00022547"/>
    </source>
</evidence>
<evidence type="ECO:0000256" key="6">
    <source>
        <dbReference type="ARBA" id="ARBA00022781"/>
    </source>
</evidence>
<keyword evidence="7 15" id="KW-1133">Transmembrane helix</keyword>